<dbReference type="Proteomes" id="UP001596047">
    <property type="component" value="Unassembled WGS sequence"/>
</dbReference>
<evidence type="ECO:0000313" key="5">
    <source>
        <dbReference type="EMBL" id="MFC5647589.1"/>
    </source>
</evidence>
<dbReference type="Gene3D" id="2.130.10.10">
    <property type="entry name" value="YVTN repeat-like/Quinoprotein amine dehydrogenase"/>
    <property type="match status" value="2"/>
</dbReference>
<accession>A0ABW0VS18</accession>
<keyword evidence="1 3" id="KW-0732">Signal</keyword>
<keyword evidence="6" id="KW-1185">Reference proteome</keyword>
<evidence type="ECO:0000256" key="3">
    <source>
        <dbReference type="SAM" id="SignalP"/>
    </source>
</evidence>
<dbReference type="SUPFAM" id="SSF53649">
    <property type="entry name" value="Alkaline phosphatase-like"/>
    <property type="match status" value="1"/>
</dbReference>
<dbReference type="PANTHER" id="PTHR47197">
    <property type="entry name" value="PROTEIN NIRF"/>
    <property type="match status" value="1"/>
</dbReference>
<evidence type="ECO:0000256" key="1">
    <source>
        <dbReference type="ARBA" id="ARBA00022729"/>
    </source>
</evidence>
<organism evidence="5 6">
    <name type="scientific">Paenibacillus solisilvae</name>
    <dbReference type="NCBI Taxonomy" id="2486751"/>
    <lineage>
        <taxon>Bacteria</taxon>
        <taxon>Bacillati</taxon>
        <taxon>Bacillota</taxon>
        <taxon>Bacilli</taxon>
        <taxon>Bacillales</taxon>
        <taxon>Paenibacillaceae</taxon>
        <taxon>Paenibacillus</taxon>
    </lineage>
</organism>
<comment type="caution">
    <text evidence="5">The sequence shown here is derived from an EMBL/GenBank/DDBJ whole genome shotgun (WGS) entry which is preliminary data.</text>
</comment>
<dbReference type="InterPro" id="IPR051200">
    <property type="entry name" value="Host-pathogen_enzymatic-act"/>
</dbReference>
<feature type="chain" id="PRO_5045220838" evidence="3">
    <location>
        <begin position="30"/>
        <end position="788"/>
    </location>
</feature>
<dbReference type="RefSeq" id="WP_379186029.1">
    <property type="nucleotide sequence ID" value="NZ_JBHSOW010000002.1"/>
</dbReference>
<sequence length="788" mass="86288">MKKLIKSKKKLISAVALTTLLLGSGSIYAASSLVVGPKGDGTGVNPHGWTLTPAGTQVDLGNKPFGGAISPDRKYLIVSNDGTTKSLQVIDVLQQKVISEVKPSEGLFLGVVFSPDGKTVYASGVSNKIAVFQFDNGMLTEKAPIVMQGAKVIDPVLKMTTFSPAGISISSDGKFLYAANNMNNSVSMIDLATGQIKVTADVGNHPYTAFLTHNGGMLYVTNWGESSISVLNPNDLSVVKTIPVGLHPNAIAENPVNGMIYVVNSDSDEISVIDPAKQQEIQKISLAPYKGAQVGSIPNALTISQDGKTMYVSNAGNNDIAVVDLNDKKEPVVKGLIPTAWYPSGVFINEETKQLLVMNAKGLASNTRRGSLSFINIPDDKQLEEYSKQVQDNNTIYKVTGNGWLEGFMGNDNNPIPLVEGQKSPIKHVIYVIKENKKYDQVFGDLGKGNGDPSLTQYGREITPNQHKLAEQYVTIDNFYDDAEASPDGHDWTVGAIANDFKEKSYRQSDHLYDYEGTDPAEYSESGHIWNNFMNHGLTFRDYGEFTRKDTTTNQWVPNDKSIGNNYDINYPGWTLSVTDLQRFDEWNNEFQQFVKNGNLPALEVVQMPGDHTNGTNPGTYTPQAFVAQNDLAIGKMVEAVSHSPYWKDTAIFVVEDDAQSGTDHVDAHRSTALVISPYTQTGKVDSTFYSTSSMLRTMELFFGLKPMTQFDASAIPMLNAFTIHPKFAPYESEQPQYPIDLKNGQNAPMAQESMKLDFSKPDAADPDTLNHILWAATKGNQSYPEKK</sequence>
<protein>
    <submittedName>
        <fullName evidence="5">Beta-propeller fold lactonase family protein</fullName>
    </submittedName>
</protein>
<feature type="signal peptide" evidence="3">
    <location>
        <begin position="1"/>
        <end position="29"/>
    </location>
</feature>
<gene>
    <name evidence="5" type="ORF">ACFPYJ_00295</name>
</gene>
<dbReference type="InterPro" id="IPR011964">
    <property type="entry name" value="YVTN_b-propeller_repeat"/>
</dbReference>
<dbReference type="InterPro" id="IPR015943">
    <property type="entry name" value="WD40/YVTN_repeat-like_dom_sf"/>
</dbReference>
<dbReference type="InterPro" id="IPR017850">
    <property type="entry name" value="Alkaline_phosphatase_core_sf"/>
</dbReference>
<dbReference type="NCBIfam" id="TIGR02276">
    <property type="entry name" value="beta_rpt_yvtn"/>
    <property type="match status" value="2"/>
</dbReference>
<evidence type="ECO:0000313" key="6">
    <source>
        <dbReference type="Proteomes" id="UP001596047"/>
    </source>
</evidence>
<evidence type="ECO:0000256" key="2">
    <source>
        <dbReference type="ARBA" id="ARBA00022801"/>
    </source>
</evidence>
<keyword evidence="2" id="KW-0378">Hydrolase</keyword>
<dbReference type="EMBL" id="JBHSOW010000002">
    <property type="protein sequence ID" value="MFC5647589.1"/>
    <property type="molecule type" value="Genomic_DNA"/>
</dbReference>
<dbReference type="InterPro" id="IPR007312">
    <property type="entry name" value="Phosphoesterase"/>
</dbReference>
<evidence type="ECO:0000259" key="4">
    <source>
        <dbReference type="Pfam" id="PF21783"/>
    </source>
</evidence>
<dbReference type="Gene3D" id="3.40.720.10">
    <property type="entry name" value="Alkaline Phosphatase, subunit A"/>
    <property type="match status" value="1"/>
</dbReference>
<name>A0ABW0VS18_9BACL</name>
<proteinExistence type="predicted"/>
<reference evidence="6" key="1">
    <citation type="journal article" date="2019" name="Int. J. Syst. Evol. Microbiol.">
        <title>The Global Catalogue of Microorganisms (GCM) 10K type strain sequencing project: providing services to taxonomists for standard genome sequencing and annotation.</title>
        <authorList>
            <consortium name="The Broad Institute Genomics Platform"/>
            <consortium name="The Broad Institute Genome Sequencing Center for Infectious Disease"/>
            <person name="Wu L."/>
            <person name="Ma J."/>
        </authorList>
    </citation>
    <scope>NUCLEOTIDE SEQUENCE [LARGE SCALE GENOMIC DNA]</scope>
    <source>
        <strain evidence="6">CGMCC 1.3240</strain>
    </source>
</reference>
<dbReference type="SUPFAM" id="SSF75011">
    <property type="entry name" value="3-carboxy-cis,cis-mucoante lactonizing enzyme"/>
    <property type="match status" value="1"/>
</dbReference>
<feature type="domain" description="YNCE-like beta-propeller" evidence="4">
    <location>
        <begin position="25"/>
        <end position="334"/>
    </location>
</feature>
<dbReference type="InterPro" id="IPR048433">
    <property type="entry name" value="YNCE-like_beta-prop"/>
</dbReference>
<dbReference type="Pfam" id="PF04185">
    <property type="entry name" value="Phosphoesterase"/>
    <property type="match status" value="1"/>
</dbReference>
<dbReference type="Pfam" id="PF21783">
    <property type="entry name" value="YNCE"/>
    <property type="match status" value="1"/>
</dbReference>
<dbReference type="PANTHER" id="PTHR47197:SF3">
    <property type="entry name" value="DIHYDRO-HEME D1 DEHYDROGENASE"/>
    <property type="match status" value="1"/>
</dbReference>